<reference evidence="2 4" key="1">
    <citation type="submission" date="2016-10" db="EMBL/GenBank/DDBJ databases">
        <title>Draft genome sequences of four alkaliphilic bacteria belonging to the Anaerobacillus genus.</title>
        <authorList>
            <person name="Bassil N.M."/>
            <person name="Lloyd J.R."/>
        </authorList>
    </citation>
    <scope>NUCLEOTIDE SEQUENCE [LARGE SCALE GENOMIC DNA]</scope>
    <source>
        <strain evidence="2 4">NB2006</strain>
    </source>
</reference>
<evidence type="ECO:0008006" key="5">
    <source>
        <dbReference type="Google" id="ProtNLM"/>
    </source>
</evidence>
<reference evidence="3 4" key="2">
    <citation type="journal article" date="2017" name="Genome Announc.">
        <title>Draft Genome Sequences of Four Alkaliphilic Bacteria Belonging to the Anaerobacillus Genus.</title>
        <authorList>
            <person name="Bassil N.M."/>
            <person name="Lloyd J.R."/>
        </authorList>
    </citation>
    <scope>NUCLEOTIDE SEQUENCE [LARGE SCALE GENOMIC DNA]</scope>
    <source>
        <strain evidence="3 4">NB2006</strain>
    </source>
</reference>
<name>A0A1S2LHP1_9BACI</name>
<gene>
    <name evidence="3" type="ORF">AWH56_020985</name>
    <name evidence="2" type="ORF">AWH56_15155</name>
</gene>
<accession>A0A1S2LHP1</accession>
<feature type="transmembrane region" description="Helical" evidence="1">
    <location>
        <begin position="7"/>
        <end position="26"/>
    </location>
</feature>
<organism evidence="2 4">
    <name type="scientific">Anaerobacillus isosaccharinicus</name>
    <dbReference type="NCBI Taxonomy" id="1532552"/>
    <lineage>
        <taxon>Bacteria</taxon>
        <taxon>Bacillati</taxon>
        <taxon>Bacillota</taxon>
        <taxon>Bacilli</taxon>
        <taxon>Bacillales</taxon>
        <taxon>Bacillaceae</taxon>
        <taxon>Anaerobacillus</taxon>
    </lineage>
</organism>
<dbReference type="RefSeq" id="WP_071317886.1">
    <property type="nucleotide sequence ID" value="NZ_CP063356.2"/>
</dbReference>
<protein>
    <recommendedName>
        <fullName evidence="5">DUF3899 domain-containing protein</fullName>
    </recommendedName>
</protein>
<reference evidence="3" key="4">
    <citation type="submission" date="2020-10" db="EMBL/GenBank/DDBJ databases">
        <authorList>
            <person name="Bassil N.M."/>
            <person name="Lloyd J.R."/>
        </authorList>
    </citation>
    <scope>NUCLEOTIDE SEQUENCE</scope>
    <source>
        <strain evidence="3">NB2006</strain>
    </source>
</reference>
<feature type="transmembrane region" description="Helical" evidence="1">
    <location>
        <begin position="78"/>
        <end position="103"/>
    </location>
</feature>
<evidence type="ECO:0000313" key="3">
    <source>
        <dbReference type="EMBL" id="QOY35151.1"/>
    </source>
</evidence>
<proteinExistence type="predicted"/>
<keyword evidence="1" id="KW-1133">Transmembrane helix</keyword>
<evidence type="ECO:0000256" key="1">
    <source>
        <dbReference type="SAM" id="Phobius"/>
    </source>
</evidence>
<sequence length="104" mass="11722">MFRYLSYSLLVLAVELGILFGISFYFEVHLLSTLFFGSVFFVFFAFLLGSSGDMLSKKQELAAFQATGGRYIPKYEKLTLTVGPLLVGSVLCFLAYFVFSYFIS</sequence>
<evidence type="ECO:0000313" key="4">
    <source>
        <dbReference type="Proteomes" id="UP000180175"/>
    </source>
</evidence>
<keyword evidence="1" id="KW-0472">Membrane</keyword>
<feature type="transmembrane region" description="Helical" evidence="1">
    <location>
        <begin position="32"/>
        <end position="49"/>
    </location>
</feature>
<dbReference type="Proteomes" id="UP000180175">
    <property type="component" value="Chromosome"/>
</dbReference>
<keyword evidence="4" id="KW-1185">Reference proteome</keyword>
<dbReference type="AlphaFoldDB" id="A0A1S2LHP1"/>
<reference evidence="3 4" key="3">
    <citation type="journal article" date="2019" name="Int. J. Syst. Evol. Microbiol.">
        <title>Anaerobacillus isosaccharinicus sp. nov., an alkaliphilic bacterium which degrades isosaccharinic acid.</title>
        <authorList>
            <person name="Bassil N.M."/>
            <person name="Lloyd J.R."/>
        </authorList>
    </citation>
    <scope>NUCLEOTIDE SEQUENCE [LARGE SCALE GENOMIC DNA]</scope>
    <source>
        <strain evidence="3 4">NB2006</strain>
    </source>
</reference>
<dbReference type="EMBL" id="CP063356">
    <property type="protein sequence ID" value="QOY35151.1"/>
    <property type="molecule type" value="Genomic_DNA"/>
</dbReference>
<keyword evidence="1" id="KW-0812">Transmembrane</keyword>
<evidence type="ECO:0000313" key="2">
    <source>
        <dbReference type="EMBL" id="OIJ11911.1"/>
    </source>
</evidence>
<dbReference type="EMBL" id="LQXD01000132">
    <property type="protein sequence ID" value="OIJ11911.1"/>
    <property type="molecule type" value="Genomic_DNA"/>
</dbReference>
<dbReference type="KEGG" id="aia:AWH56_020985"/>
<dbReference type="OrthoDB" id="2879144at2"/>